<feature type="transmembrane region" description="Helical" evidence="10">
    <location>
        <begin position="262"/>
        <end position="283"/>
    </location>
</feature>
<dbReference type="PANTHER" id="PTHR12468:SF2">
    <property type="entry name" value="GPI MANNOSYLTRANSFERASE 2"/>
    <property type="match status" value="1"/>
</dbReference>
<dbReference type="RefSeq" id="WP_073822898.1">
    <property type="nucleotide sequence ID" value="NZ_MQVS01000002.1"/>
</dbReference>
<comment type="subcellular location">
    <subcellularLocation>
        <location evidence="1">Endoplasmic reticulum membrane</location>
        <topology evidence="1">Multi-pass membrane protein</topology>
    </subcellularLocation>
</comment>
<dbReference type="AlphaFoldDB" id="A0A1Q5PY51"/>
<keyword evidence="5" id="KW-0808">Transferase</keyword>
<evidence type="ECO:0000313" key="11">
    <source>
        <dbReference type="EMBL" id="OKL52320.1"/>
    </source>
</evidence>
<keyword evidence="4" id="KW-0328">Glycosyltransferase</keyword>
<feature type="transmembrane region" description="Helical" evidence="10">
    <location>
        <begin position="120"/>
        <end position="139"/>
    </location>
</feature>
<dbReference type="Proteomes" id="UP000185612">
    <property type="component" value="Unassembled WGS sequence"/>
</dbReference>
<dbReference type="GO" id="GO:0016020">
    <property type="term" value="C:membrane"/>
    <property type="evidence" value="ECO:0007669"/>
    <property type="project" value="GOC"/>
</dbReference>
<dbReference type="OrthoDB" id="151635at2"/>
<comment type="caution">
    <text evidence="11">The sequence shown here is derived from an EMBL/GenBank/DDBJ whole genome shotgun (WGS) entry which is preliminary data.</text>
</comment>
<dbReference type="InterPro" id="IPR007315">
    <property type="entry name" value="PIG-V/Gpi18"/>
</dbReference>
<feature type="transmembrane region" description="Helical" evidence="10">
    <location>
        <begin position="368"/>
        <end position="387"/>
    </location>
</feature>
<evidence type="ECO:0000256" key="9">
    <source>
        <dbReference type="ARBA" id="ARBA00023136"/>
    </source>
</evidence>
<proteinExistence type="predicted"/>
<keyword evidence="6 10" id="KW-0812">Transmembrane</keyword>
<dbReference type="Pfam" id="PF04188">
    <property type="entry name" value="Mannosyl_trans2"/>
    <property type="match status" value="1"/>
</dbReference>
<keyword evidence="3" id="KW-0337">GPI-anchor biosynthesis</keyword>
<dbReference type="GO" id="GO:0000009">
    <property type="term" value="F:alpha-1,6-mannosyltransferase activity"/>
    <property type="evidence" value="ECO:0007669"/>
    <property type="project" value="InterPro"/>
</dbReference>
<keyword evidence="7" id="KW-0256">Endoplasmic reticulum</keyword>
<dbReference type="GO" id="GO:0004376">
    <property type="term" value="F:GPI mannosyltransferase activity"/>
    <property type="evidence" value="ECO:0007669"/>
    <property type="project" value="InterPro"/>
</dbReference>
<reference evidence="12" key="1">
    <citation type="submission" date="2016-12" db="EMBL/GenBank/DDBJ databases">
        <authorList>
            <person name="Meng X."/>
        </authorList>
    </citation>
    <scope>NUCLEOTIDE SEQUENCE [LARGE SCALE GENOMIC DNA]</scope>
    <source>
        <strain evidence="12">DSM 20732</strain>
    </source>
</reference>
<evidence type="ECO:0000256" key="5">
    <source>
        <dbReference type="ARBA" id="ARBA00022679"/>
    </source>
</evidence>
<dbReference type="PANTHER" id="PTHR12468">
    <property type="entry name" value="GPI MANNOSYLTRANSFERASE 2"/>
    <property type="match status" value="1"/>
</dbReference>
<accession>A0A1Q5PY51</accession>
<gene>
    <name evidence="11" type="ORF">BSZ40_02210</name>
</gene>
<keyword evidence="12" id="KW-1185">Reference proteome</keyword>
<organism evidence="11 12">
    <name type="scientific">Buchananella hordeovulneris</name>
    <dbReference type="NCBI Taxonomy" id="52770"/>
    <lineage>
        <taxon>Bacteria</taxon>
        <taxon>Bacillati</taxon>
        <taxon>Actinomycetota</taxon>
        <taxon>Actinomycetes</taxon>
        <taxon>Actinomycetales</taxon>
        <taxon>Actinomycetaceae</taxon>
        <taxon>Buchananella</taxon>
    </lineage>
</organism>
<keyword evidence="8 10" id="KW-1133">Transmembrane helix</keyword>
<dbReference type="UniPathway" id="UPA00196"/>
<sequence length="393" mass="43435">MELLRGGKRLAQLSDTWFVVTLWALTRILHGLWLAIVGAQNGRSVDSMLRNWDTVHYLAIADNGYDLSDFAPRVAFFPGLPLVLRAGQLFGLSNLLTGVVLSAVCSLLAALALARLGGRWVALAWLVAPMSVFAMVVYTEAPFAAAAFWAWERARRGQWPAAAALTALACTLRVNGLFVAGAIGLLILLQVRGLAAKARAIGWLTLPAVTFAAYMGYLWWLTGNSRAWLDAQKEGWQREFTWPWDTIKATLRAIHDYPDFALMFRFELVVFVLGLLLLAWLVGRRAWADGAYLAVTLAAFGTSIWLFSVPRSMLYWWPLWLVIGAWVRRRPTPAPGEAAEQPETIPAAQPLAPAGGGWPVAAWRVGLYATYVVAAFGMSLWWARLFYLGQWAG</sequence>
<dbReference type="GO" id="GO:0006506">
    <property type="term" value="P:GPI anchor biosynthetic process"/>
    <property type="evidence" value="ECO:0007669"/>
    <property type="project" value="UniProtKB-UniPathway"/>
</dbReference>
<feature type="transmembrane region" description="Helical" evidence="10">
    <location>
        <begin position="290"/>
        <end position="308"/>
    </location>
</feature>
<feature type="transmembrane region" description="Helical" evidence="10">
    <location>
        <begin position="159"/>
        <end position="189"/>
    </location>
</feature>
<keyword evidence="9 10" id="KW-0472">Membrane</keyword>
<feature type="transmembrane region" description="Helical" evidence="10">
    <location>
        <begin position="16"/>
        <end position="39"/>
    </location>
</feature>
<dbReference type="GO" id="GO:0031501">
    <property type="term" value="C:mannosyltransferase complex"/>
    <property type="evidence" value="ECO:0007669"/>
    <property type="project" value="TreeGrafter"/>
</dbReference>
<evidence type="ECO:0000256" key="10">
    <source>
        <dbReference type="SAM" id="Phobius"/>
    </source>
</evidence>
<feature type="transmembrane region" description="Helical" evidence="10">
    <location>
        <begin position="89"/>
        <end position="113"/>
    </location>
</feature>
<feature type="transmembrane region" description="Helical" evidence="10">
    <location>
        <begin position="201"/>
        <end position="220"/>
    </location>
</feature>
<evidence type="ECO:0000256" key="6">
    <source>
        <dbReference type="ARBA" id="ARBA00022692"/>
    </source>
</evidence>
<evidence type="ECO:0000313" key="12">
    <source>
        <dbReference type="Proteomes" id="UP000185612"/>
    </source>
</evidence>
<dbReference type="EMBL" id="MQVS01000002">
    <property type="protein sequence ID" value="OKL52320.1"/>
    <property type="molecule type" value="Genomic_DNA"/>
</dbReference>
<dbReference type="STRING" id="52770.BSZ40_02210"/>
<evidence type="ECO:0008006" key="13">
    <source>
        <dbReference type="Google" id="ProtNLM"/>
    </source>
</evidence>
<comment type="pathway">
    <text evidence="2">Glycolipid biosynthesis; glycosylphosphatidylinositol-anchor biosynthesis.</text>
</comment>
<evidence type="ECO:0000256" key="8">
    <source>
        <dbReference type="ARBA" id="ARBA00022989"/>
    </source>
</evidence>
<evidence type="ECO:0000256" key="4">
    <source>
        <dbReference type="ARBA" id="ARBA00022676"/>
    </source>
</evidence>
<evidence type="ECO:0000256" key="7">
    <source>
        <dbReference type="ARBA" id="ARBA00022824"/>
    </source>
</evidence>
<evidence type="ECO:0000256" key="2">
    <source>
        <dbReference type="ARBA" id="ARBA00004687"/>
    </source>
</evidence>
<name>A0A1Q5PY51_9ACTO</name>
<protein>
    <recommendedName>
        <fullName evidence="13">Glycosyltransferase RgtA/B/C/D-like domain-containing protein</fullName>
    </recommendedName>
</protein>
<evidence type="ECO:0000256" key="1">
    <source>
        <dbReference type="ARBA" id="ARBA00004477"/>
    </source>
</evidence>
<evidence type="ECO:0000256" key="3">
    <source>
        <dbReference type="ARBA" id="ARBA00022502"/>
    </source>
</evidence>